<feature type="compositionally biased region" description="Basic and acidic residues" evidence="1">
    <location>
        <begin position="28"/>
        <end position="40"/>
    </location>
</feature>
<feature type="transmembrane region" description="Helical" evidence="2">
    <location>
        <begin position="46"/>
        <end position="69"/>
    </location>
</feature>
<evidence type="ECO:0000313" key="4">
    <source>
        <dbReference type="Proteomes" id="UP000326546"/>
    </source>
</evidence>
<dbReference type="Proteomes" id="UP000326546">
    <property type="component" value="Chromosome"/>
</dbReference>
<evidence type="ECO:0008006" key="5">
    <source>
        <dbReference type="Google" id="ProtNLM"/>
    </source>
</evidence>
<dbReference type="InterPro" id="IPR036779">
    <property type="entry name" value="LysM_dom_sf"/>
</dbReference>
<evidence type="ECO:0000256" key="1">
    <source>
        <dbReference type="SAM" id="MobiDB-lite"/>
    </source>
</evidence>
<keyword evidence="2" id="KW-0472">Membrane</keyword>
<proteinExistence type="predicted"/>
<dbReference type="OrthoDB" id="8444614at2"/>
<keyword evidence="2" id="KW-0812">Transmembrane</keyword>
<feature type="compositionally biased region" description="Basic and acidic residues" evidence="1">
    <location>
        <begin position="7"/>
        <end position="17"/>
    </location>
</feature>
<reference evidence="3 4" key="1">
    <citation type="submission" date="2019-09" db="EMBL/GenBank/DDBJ databases">
        <title>Serinicoccus pratensis sp. nov., isolated from meadow soil.</title>
        <authorList>
            <person name="Zhang W."/>
        </authorList>
    </citation>
    <scope>NUCLEOTIDE SEQUENCE [LARGE SCALE GENOMIC DNA]</scope>
    <source>
        <strain evidence="3 4">W204</strain>
    </source>
</reference>
<gene>
    <name evidence="3" type="ORF">FY030_00685</name>
</gene>
<keyword evidence="2" id="KW-1133">Transmembrane helix</keyword>
<dbReference type="Gene3D" id="3.10.350.10">
    <property type="entry name" value="LysM domain"/>
    <property type="match status" value="1"/>
</dbReference>
<feature type="transmembrane region" description="Helical" evidence="2">
    <location>
        <begin position="91"/>
        <end position="115"/>
    </location>
</feature>
<dbReference type="InterPro" id="IPR018392">
    <property type="entry name" value="LysM"/>
</dbReference>
<feature type="region of interest" description="Disordered" evidence="1">
    <location>
        <begin position="1"/>
        <end position="40"/>
    </location>
</feature>
<sequence>MSTTTPRRPDRGAKTDKGGGASSAYRPRTAEDHLPRPPRQERAAGAGALSLLGILLLVVGVPAALVYFVGNPLPTSAPSTSWLTAPITSDALINIVAALIWVVWAHFVVCLVAEWRAARAGRLPHLVPAGGGSQLLARRLVAGVLLLAGTATATGTMPGQQEPTAVVTTDAGASASSALANLEGPGASVHSAVQRAGEATGQVAQDAAGLAAGPRAEAQVTKFYEVKPPEGRNYDTLWDISERTLGDPFRYKEIYELNKERVQPDGRRLVDADLIQPGWQLVMPADASGPAITAVRAHLPFTSTPLETDTAAVVEAGTAAGETGIDLGSADGAGDLQAGAATGSTLGASGAVHADETRAGAGQDGAGMPSALAGQPARNGVDLGDLTLGGGMILAGLALALSTRRGPYGDPSTQEEALLLAGTPGRAALLDLALRVLAEGRAQQQLPLPDPTAVYVNDEQVLVHLAGSGHAAPPAPWREVEDGRVWSVRREDLAGLQPAASAPWPALVNIAVSHGFDLLVDLEAAPGLVSIGGEVSVAREVAFASVVDLLTHPWSDGVQVTLVGFAGADALADLAPGRVHAATSLEDVLGRLQAGVAEREELTRRLGVDGVLAGRLAGAGADLRPHVVVLSGQPGAEEAQRLTQLLTQGRNSLAAVCVGQTLAARWRFTVDGGGLLDLGALGLSGSARRLRHEDLSSVAHWLRDASEAATQATGTVAAMGPQEAVSTLPQAGAGHVRTAGAMHDRSRALAHVRLLGPVQVQAPHQVDPAREALLTELVCLVALHPGGVHESVLRVSLWPRGVEDDVVEATLAAAIRWLGTDPQGVPLLARDDEGRWRLSPAVHVDWLELAAAAQQHADDPQRLGAVLAQARGEMFSATPADRYRWLAFHAAARDGRVVATAAARRAAAAQAGAGDSTAAEQTLRSGLTLVPRSQALWRDLLRLLGGHDPDTASRVAQDMTTVLADDGFEPETAALVGHLAPAARESG</sequence>
<accession>A0A5J6V2A7</accession>
<dbReference type="PANTHER" id="PTHR34700">
    <property type="entry name" value="POTASSIUM BINDING PROTEIN KBP"/>
    <property type="match status" value="1"/>
</dbReference>
<evidence type="ECO:0000313" key="3">
    <source>
        <dbReference type="EMBL" id="QFG67434.1"/>
    </source>
</evidence>
<dbReference type="PANTHER" id="PTHR34700:SF4">
    <property type="entry name" value="PHAGE-LIKE ELEMENT PBSX PROTEIN XKDP"/>
    <property type="match status" value="1"/>
</dbReference>
<dbReference type="EMBL" id="CP044427">
    <property type="protein sequence ID" value="QFG67434.1"/>
    <property type="molecule type" value="Genomic_DNA"/>
</dbReference>
<evidence type="ECO:0000256" key="2">
    <source>
        <dbReference type="SAM" id="Phobius"/>
    </source>
</evidence>
<dbReference type="AlphaFoldDB" id="A0A5J6V2A7"/>
<keyword evidence="4" id="KW-1185">Reference proteome</keyword>
<feature type="transmembrane region" description="Helical" evidence="2">
    <location>
        <begin position="136"/>
        <end position="157"/>
    </location>
</feature>
<dbReference type="CDD" id="cd00118">
    <property type="entry name" value="LysM"/>
    <property type="match status" value="1"/>
</dbReference>
<dbReference type="KEGG" id="serw:FY030_00685"/>
<dbReference type="RefSeq" id="WP_158059832.1">
    <property type="nucleotide sequence ID" value="NZ_CP044427.1"/>
</dbReference>
<organism evidence="3 4">
    <name type="scientific">Ornithinimicrobium pratense</name>
    <dbReference type="NCBI Taxonomy" id="2593973"/>
    <lineage>
        <taxon>Bacteria</taxon>
        <taxon>Bacillati</taxon>
        <taxon>Actinomycetota</taxon>
        <taxon>Actinomycetes</taxon>
        <taxon>Micrococcales</taxon>
        <taxon>Ornithinimicrobiaceae</taxon>
        <taxon>Ornithinimicrobium</taxon>
    </lineage>
</organism>
<protein>
    <recommendedName>
        <fullName evidence="5">Bacterial transcriptional activator domain-containing protein</fullName>
    </recommendedName>
</protein>
<dbReference type="InterPro" id="IPR052196">
    <property type="entry name" value="Bact_Kbp"/>
</dbReference>
<name>A0A5J6V2A7_9MICO</name>